<name>A0AAD3DCZ1_9STRA</name>
<evidence type="ECO:0000313" key="2">
    <source>
        <dbReference type="Proteomes" id="UP001054902"/>
    </source>
</evidence>
<reference evidence="1 2" key="1">
    <citation type="journal article" date="2021" name="Sci. Rep.">
        <title>The genome of the diatom Chaetoceros tenuissimus carries an ancient integrated fragment of an extant virus.</title>
        <authorList>
            <person name="Hongo Y."/>
            <person name="Kimura K."/>
            <person name="Takaki Y."/>
            <person name="Yoshida Y."/>
            <person name="Baba S."/>
            <person name="Kobayashi G."/>
            <person name="Nagasaki K."/>
            <person name="Hano T."/>
            <person name="Tomaru Y."/>
        </authorList>
    </citation>
    <scope>NUCLEOTIDE SEQUENCE [LARGE SCALE GENOMIC DNA]</scope>
    <source>
        <strain evidence="1 2">NIES-3715</strain>
    </source>
</reference>
<dbReference type="EMBL" id="BLLK01000077">
    <property type="protein sequence ID" value="GFH62108.1"/>
    <property type="molecule type" value="Genomic_DNA"/>
</dbReference>
<dbReference type="Proteomes" id="UP001054902">
    <property type="component" value="Unassembled WGS sequence"/>
</dbReference>
<protein>
    <recommendedName>
        <fullName evidence="3">F-box domain-containing protein</fullName>
    </recommendedName>
</protein>
<gene>
    <name evidence="1" type="ORF">CTEN210_18584</name>
</gene>
<keyword evidence="2" id="KW-1185">Reference proteome</keyword>
<proteinExistence type="predicted"/>
<dbReference type="InterPro" id="IPR032675">
    <property type="entry name" value="LRR_dom_sf"/>
</dbReference>
<accession>A0AAD3DCZ1</accession>
<comment type="caution">
    <text evidence="1">The sequence shown here is derived from an EMBL/GenBank/DDBJ whole genome shotgun (WGS) entry which is preliminary data.</text>
</comment>
<evidence type="ECO:0008006" key="3">
    <source>
        <dbReference type="Google" id="ProtNLM"/>
    </source>
</evidence>
<evidence type="ECO:0000313" key="1">
    <source>
        <dbReference type="EMBL" id="GFH62108.1"/>
    </source>
</evidence>
<dbReference type="AlphaFoldDB" id="A0AAD3DCZ1"/>
<dbReference type="SUPFAM" id="SSF52047">
    <property type="entry name" value="RNI-like"/>
    <property type="match status" value="1"/>
</dbReference>
<organism evidence="1 2">
    <name type="scientific">Chaetoceros tenuissimus</name>
    <dbReference type="NCBI Taxonomy" id="426638"/>
    <lineage>
        <taxon>Eukaryota</taxon>
        <taxon>Sar</taxon>
        <taxon>Stramenopiles</taxon>
        <taxon>Ochrophyta</taxon>
        <taxon>Bacillariophyta</taxon>
        <taxon>Coscinodiscophyceae</taxon>
        <taxon>Chaetocerotophycidae</taxon>
        <taxon>Chaetocerotales</taxon>
        <taxon>Chaetocerotaceae</taxon>
        <taxon>Chaetoceros</taxon>
    </lineage>
</organism>
<dbReference type="Gene3D" id="3.80.10.10">
    <property type="entry name" value="Ribonuclease Inhibitor"/>
    <property type="match status" value="1"/>
</dbReference>
<sequence>MKPTDSVQRPQQGLSMFESLPDDIFAQILTYFTTAYKQDGSIDIKEVAFLYKSFSSVSKRLRRYCDVFCQTAPINVWDQWQDNYSMIACICRAKMKMSSLAVRNEKKMRISLFLYILEKCDLSQLQFLDVRSFKYRTKKDSDADTIAKASEVSIPKYIFDQELKLINEAEIIHTDEIVGDDEDVIMDMDTSLTMTLAELMLRGIRNLGNNLPIQHLNLVLDFCDNENSAALVVDIITSCKDLRHLFFSPCKIVPRFLADVTNAIESLSNINNLDVYITDYLEGGFGIKSKSITKLSITANKCKIDQIICPNLKKLRVSALKFGQSFLDSFASKSLETLTFELQDFKSDQEENHRQQSLFVHNLIKMLPDLRTLDLRDGYTEDPDPIRLMIESNSLEWIDASLFRSDMKVNFTRVSCSNLKQLDVFVQRDFVHEIYYSPIEVGNEAFLQRLSYVIDEKRYDGPSNDEERADRILKFAIERTDTELLSTLDVPESCIISFQAYLPCEEDDDFSTE</sequence>